<dbReference type="SUPFAM" id="SSF52266">
    <property type="entry name" value="SGNH hydrolase"/>
    <property type="match status" value="1"/>
</dbReference>
<dbReference type="InterPro" id="IPR037459">
    <property type="entry name" value="RhgT-like"/>
</dbReference>
<evidence type="ECO:0000256" key="1">
    <source>
        <dbReference type="ARBA" id="ARBA00008668"/>
    </source>
</evidence>
<protein>
    <recommendedName>
        <fullName evidence="5">SGNH hydrolase-type esterase domain-containing protein</fullName>
    </recommendedName>
</protein>
<feature type="compositionally biased region" description="Basic and acidic residues" evidence="3">
    <location>
        <begin position="192"/>
        <end position="201"/>
    </location>
</feature>
<keyword evidence="7" id="KW-1185">Reference proteome</keyword>
<proteinExistence type="inferred from homology"/>
<dbReference type="GO" id="GO:0016788">
    <property type="term" value="F:hydrolase activity, acting on ester bonds"/>
    <property type="evidence" value="ECO:0007669"/>
    <property type="project" value="UniProtKB-ARBA"/>
</dbReference>
<comment type="caution">
    <text evidence="6">The sequence shown here is derived from an EMBL/GenBank/DDBJ whole genome shotgun (WGS) entry which is preliminary data.</text>
</comment>
<dbReference type="RefSeq" id="WP_170266893.1">
    <property type="nucleotide sequence ID" value="NZ_BKAG01000031.1"/>
</dbReference>
<reference evidence="6 7" key="1">
    <citation type="submission" date="2019-07" db="EMBL/GenBank/DDBJ databases">
        <title>Whole genome shotgun sequence of Brevifollis gellanilyticus NBRC 108608.</title>
        <authorList>
            <person name="Hosoyama A."/>
            <person name="Uohara A."/>
            <person name="Ohji S."/>
            <person name="Ichikawa N."/>
        </authorList>
    </citation>
    <scope>NUCLEOTIDE SEQUENCE [LARGE SCALE GENOMIC DNA]</scope>
    <source>
        <strain evidence="6 7">NBRC 108608</strain>
    </source>
</reference>
<keyword evidence="4" id="KW-0732">Signal</keyword>
<dbReference type="PANTHER" id="PTHR43695:SF1">
    <property type="entry name" value="RHAMNOGALACTURONAN ACETYLESTERASE"/>
    <property type="match status" value="1"/>
</dbReference>
<evidence type="ECO:0000259" key="5">
    <source>
        <dbReference type="Pfam" id="PF13472"/>
    </source>
</evidence>
<evidence type="ECO:0000313" key="6">
    <source>
        <dbReference type="EMBL" id="GEP44529.1"/>
    </source>
</evidence>
<accession>A0A512MCS7</accession>
<feature type="chain" id="PRO_5022083088" description="SGNH hydrolase-type esterase domain-containing protein" evidence="4">
    <location>
        <begin position="19"/>
        <end position="230"/>
    </location>
</feature>
<evidence type="ECO:0000256" key="4">
    <source>
        <dbReference type="SAM" id="SignalP"/>
    </source>
</evidence>
<feature type="region of interest" description="Disordered" evidence="3">
    <location>
        <begin position="179"/>
        <end position="201"/>
    </location>
</feature>
<evidence type="ECO:0000256" key="2">
    <source>
        <dbReference type="ARBA" id="ARBA00022801"/>
    </source>
</evidence>
<dbReference type="Gene3D" id="3.40.50.1110">
    <property type="entry name" value="SGNH hydrolase"/>
    <property type="match status" value="1"/>
</dbReference>
<dbReference type="PANTHER" id="PTHR43695">
    <property type="entry name" value="PUTATIVE (AFU_ORTHOLOGUE AFUA_2G17250)-RELATED"/>
    <property type="match status" value="1"/>
</dbReference>
<keyword evidence="2" id="KW-0378">Hydrolase</keyword>
<name>A0A512MCS7_9BACT</name>
<dbReference type="InterPro" id="IPR013830">
    <property type="entry name" value="SGNH_hydro"/>
</dbReference>
<dbReference type="EMBL" id="BKAG01000031">
    <property type="protein sequence ID" value="GEP44529.1"/>
    <property type="molecule type" value="Genomic_DNA"/>
</dbReference>
<dbReference type="AlphaFoldDB" id="A0A512MCS7"/>
<dbReference type="CDD" id="cd01821">
    <property type="entry name" value="Rhamnogalacturan_acetylesterase_like"/>
    <property type="match status" value="1"/>
</dbReference>
<feature type="signal peptide" evidence="4">
    <location>
        <begin position="1"/>
        <end position="18"/>
    </location>
</feature>
<dbReference type="InterPro" id="IPR036514">
    <property type="entry name" value="SGNH_hydro_sf"/>
</dbReference>
<gene>
    <name evidence="6" type="ORF">BGE01nite_38200</name>
</gene>
<organism evidence="6 7">
    <name type="scientific">Brevifollis gellanilyticus</name>
    <dbReference type="NCBI Taxonomy" id="748831"/>
    <lineage>
        <taxon>Bacteria</taxon>
        <taxon>Pseudomonadati</taxon>
        <taxon>Verrucomicrobiota</taxon>
        <taxon>Verrucomicrobiia</taxon>
        <taxon>Verrucomicrobiales</taxon>
        <taxon>Verrucomicrobiaceae</taxon>
    </lineage>
</organism>
<dbReference type="Proteomes" id="UP000321577">
    <property type="component" value="Unassembled WGS sequence"/>
</dbReference>
<evidence type="ECO:0000313" key="7">
    <source>
        <dbReference type="Proteomes" id="UP000321577"/>
    </source>
</evidence>
<dbReference type="Pfam" id="PF13472">
    <property type="entry name" value="Lipase_GDSL_2"/>
    <property type="match status" value="1"/>
</dbReference>
<feature type="domain" description="SGNH hydrolase-type esterase" evidence="5">
    <location>
        <begin position="34"/>
        <end position="208"/>
    </location>
</feature>
<comment type="similarity">
    <text evidence="1">Belongs to the 'GDSL' lipolytic enzyme family.</text>
</comment>
<evidence type="ECO:0000256" key="3">
    <source>
        <dbReference type="SAM" id="MobiDB-lite"/>
    </source>
</evidence>
<sequence length="230" mass="25219">MIQRIAFLLLFFVAALQAQETKTRVALAGDSTVTDKAGWGAAFAKLLGPQSECLNFAAGGQSTKSFREGKTKPWQKVLDSKPAFVLIQFGHNDMPGKGEHRETDPATTYRENLIRYIDEARAVGAKPIIVTSVVRRLFIDGKIRGEVGPWAEAAKKVGEDKKVPVVNLYERSMALHNEMGPEKSDSFNPLGKDGKPSDHTHLNEQGAQVIAGIIAEEIRKVEPDLAKLLK</sequence>